<evidence type="ECO:0000256" key="1">
    <source>
        <dbReference type="ARBA" id="ARBA00008672"/>
    </source>
</evidence>
<dbReference type="AlphaFoldDB" id="A0A9E7KXX0"/>
<reference evidence="7" key="1">
    <citation type="submission" date="2022-05" db="EMBL/GenBank/DDBJ databases">
        <title>The Musa troglodytarum L. genome provides insights into the mechanism of non-climacteric behaviour and enrichment of carotenoids.</title>
        <authorList>
            <person name="Wang J."/>
        </authorList>
    </citation>
    <scope>NUCLEOTIDE SEQUENCE</scope>
    <source>
        <tissue evidence="7">Leaf</tissue>
    </source>
</reference>
<keyword evidence="6" id="KW-0687">Ribonucleoprotein</keyword>
<dbReference type="InterPro" id="IPR011332">
    <property type="entry name" value="Ribosomal_zn-bd"/>
</dbReference>
<accession>A0A9E7KXX0</accession>
<keyword evidence="8" id="KW-1185">Reference proteome</keyword>
<proteinExistence type="inferred from homology"/>
<dbReference type="InterPro" id="IPR002674">
    <property type="entry name" value="Ribosomal_eL43"/>
</dbReference>
<protein>
    <recommendedName>
        <fullName evidence="9">60S ribosomal protein L37a</fullName>
    </recommendedName>
</protein>
<evidence type="ECO:0000256" key="6">
    <source>
        <dbReference type="ARBA" id="ARBA00023274"/>
    </source>
</evidence>
<dbReference type="Gene3D" id="2.20.25.30">
    <property type="match status" value="1"/>
</dbReference>
<dbReference type="SUPFAM" id="SSF57829">
    <property type="entry name" value="Zn-binding ribosomal proteins"/>
    <property type="match status" value="1"/>
</dbReference>
<name>A0A9E7KXX0_9LILI</name>
<dbReference type="EMBL" id="CP097510">
    <property type="protein sequence ID" value="URE38423.1"/>
    <property type="molecule type" value="Genomic_DNA"/>
</dbReference>
<keyword evidence="5" id="KW-0689">Ribosomal protein</keyword>
<dbReference type="GO" id="GO:0003735">
    <property type="term" value="F:structural constituent of ribosome"/>
    <property type="evidence" value="ECO:0007669"/>
    <property type="project" value="InterPro"/>
</dbReference>
<sequence length="123" mass="12814">MTSSVLRSERRLTGLISGGLCFIWEALTRRHVLASATLSGSATAIEEAAGGGCAKEVSMFSKMSLGPYAVKRKAVGIWGCKDCGKVKAGGAYTLNTASAVTVRSTIRRLREQTEGGGNCVPSS</sequence>
<dbReference type="Pfam" id="PF01780">
    <property type="entry name" value="Ribosomal_L37ae"/>
    <property type="match status" value="1"/>
</dbReference>
<evidence type="ECO:0000313" key="8">
    <source>
        <dbReference type="Proteomes" id="UP001055439"/>
    </source>
</evidence>
<comment type="similarity">
    <text evidence="1">Belongs to the eukaryotic ribosomal protein eL43 family.</text>
</comment>
<gene>
    <name evidence="7" type="ORF">MUK42_17024</name>
</gene>
<evidence type="ECO:0000256" key="5">
    <source>
        <dbReference type="ARBA" id="ARBA00022980"/>
    </source>
</evidence>
<evidence type="ECO:0000256" key="4">
    <source>
        <dbReference type="ARBA" id="ARBA00022833"/>
    </source>
</evidence>
<dbReference type="GO" id="GO:1990904">
    <property type="term" value="C:ribonucleoprotein complex"/>
    <property type="evidence" value="ECO:0007669"/>
    <property type="project" value="UniProtKB-KW"/>
</dbReference>
<dbReference type="GO" id="GO:0008270">
    <property type="term" value="F:zinc ion binding"/>
    <property type="evidence" value="ECO:0007669"/>
    <property type="project" value="UniProtKB-KW"/>
</dbReference>
<dbReference type="Proteomes" id="UP001055439">
    <property type="component" value="Chromosome 8"/>
</dbReference>
<keyword evidence="4" id="KW-0862">Zinc</keyword>
<dbReference type="PANTHER" id="PTHR48149">
    <property type="entry name" value="60S RIBOSOMAL PROTEIN L37A-2"/>
    <property type="match status" value="1"/>
</dbReference>
<keyword evidence="3" id="KW-0863">Zinc-finger</keyword>
<dbReference type="PANTHER" id="PTHR48149:SF1">
    <property type="entry name" value="LARGE RIBOSOMAL SUBUNIT PROTEIN EL43Y"/>
    <property type="match status" value="1"/>
</dbReference>
<organism evidence="7 8">
    <name type="scientific">Musa troglodytarum</name>
    <name type="common">fe'i banana</name>
    <dbReference type="NCBI Taxonomy" id="320322"/>
    <lineage>
        <taxon>Eukaryota</taxon>
        <taxon>Viridiplantae</taxon>
        <taxon>Streptophyta</taxon>
        <taxon>Embryophyta</taxon>
        <taxon>Tracheophyta</taxon>
        <taxon>Spermatophyta</taxon>
        <taxon>Magnoliopsida</taxon>
        <taxon>Liliopsida</taxon>
        <taxon>Zingiberales</taxon>
        <taxon>Musaceae</taxon>
        <taxon>Musa</taxon>
    </lineage>
</organism>
<dbReference type="OrthoDB" id="433309at2759"/>
<keyword evidence="2" id="KW-0479">Metal-binding</keyword>
<evidence type="ECO:0008006" key="9">
    <source>
        <dbReference type="Google" id="ProtNLM"/>
    </source>
</evidence>
<dbReference type="InterPro" id="IPR011331">
    <property type="entry name" value="Ribosomal_eL37/eL43"/>
</dbReference>
<dbReference type="GO" id="GO:0005840">
    <property type="term" value="C:ribosome"/>
    <property type="evidence" value="ECO:0007669"/>
    <property type="project" value="UniProtKB-KW"/>
</dbReference>
<evidence type="ECO:0000256" key="3">
    <source>
        <dbReference type="ARBA" id="ARBA00022771"/>
    </source>
</evidence>
<evidence type="ECO:0000313" key="7">
    <source>
        <dbReference type="EMBL" id="URE38423.1"/>
    </source>
</evidence>
<dbReference type="GO" id="GO:0006412">
    <property type="term" value="P:translation"/>
    <property type="evidence" value="ECO:0007669"/>
    <property type="project" value="InterPro"/>
</dbReference>
<evidence type="ECO:0000256" key="2">
    <source>
        <dbReference type="ARBA" id="ARBA00022723"/>
    </source>
</evidence>